<dbReference type="AlphaFoldDB" id="A0A392QHT7"/>
<keyword evidence="3" id="KW-1185">Reference proteome</keyword>
<feature type="domain" description="Reverse transcriptase Ty1/copia-type" evidence="1">
    <location>
        <begin position="11"/>
        <end position="64"/>
    </location>
</feature>
<dbReference type="Proteomes" id="UP000265520">
    <property type="component" value="Unassembled WGS sequence"/>
</dbReference>
<dbReference type="InterPro" id="IPR013103">
    <property type="entry name" value="RVT_2"/>
</dbReference>
<evidence type="ECO:0000313" key="2">
    <source>
        <dbReference type="EMBL" id="MCI23457.1"/>
    </source>
</evidence>
<protein>
    <submittedName>
        <fullName evidence="2">Copia-type polyprotein</fullName>
    </submittedName>
</protein>
<dbReference type="Pfam" id="PF07727">
    <property type="entry name" value="RVT_2"/>
    <property type="match status" value="1"/>
</dbReference>
<organism evidence="2 3">
    <name type="scientific">Trifolium medium</name>
    <dbReference type="NCBI Taxonomy" id="97028"/>
    <lineage>
        <taxon>Eukaryota</taxon>
        <taxon>Viridiplantae</taxon>
        <taxon>Streptophyta</taxon>
        <taxon>Embryophyta</taxon>
        <taxon>Tracheophyta</taxon>
        <taxon>Spermatophyta</taxon>
        <taxon>Magnoliopsida</taxon>
        <taxon>eudicotyledons</taxon>
        <taxon>Gunneridae</taxon>
        <taxon>Pentapetalae</taxon>
        <taxon>rosids</taxon>
        <taxon>fabids</taxon>
        <taxon>Fabales</taxon>
        <taxon>Fabaceae</taxon>
        <taxon>Papilionoideae</taxon>
        <taxon>50 kb inversion clade</taxon>
        <taxon>NPAAA clade</taxon>
        <taxon>Hologalegina</taxon>
        <taxon>IRL clade</taxon>
        <taxon>Trifolieae</taxon>
        <taxon>Trifolium</taxon>
    </lineage>
</organism>
<dbReference type="EMBL" id="LXQA010136186">
    <property type="protein sequence ID" value="MCI23457.1"/>
    <property type="molecule type" value="Genomic_DNA"/>
</dbReference>
<comment type="caution">
    <text evidence="2">The sequence shown here is derived from an EMBL/GenBank/DDBJ whole genome shotgun (WGS) entry which is preliminary data.</text>
</comment>
<evidence type="ECO:0000259" key="1">
    <source>
        <dbReference type="Pfam" id="PF07727"/>
    </source>
</evidence>
<accession>A0A392QHT7</accession>
<reference evidence="2 3" key="1">
    <citation type="journal article" date="2018" name="Front. Plant Sci.">
        <title>Red Clover (Trifolium pratense) and Zigzag Clover (T. medium) - A Picture of Genomic Similarities and Differences.</title>
        <authorList>
            <person name="Dluhosova J."/>
            <person name="Istvanek J."/>
            <person name="Nedelnik J."/>
            <person name="Repkova J."/>
        </authorList>
    </citation>
    <scope>NUCLEOTIDE SEQUENCE [LARGE SCALE GENOMIC DNA]</scope>
    <source>
        <strain evidence="3">cv. 10/8</strain>
        <tissue evidence="2">Leaf</tissue>
    </source>
</reference>
<proteinExistence type="predicted"/>
<sequence length="104" mass="12019">MTEELNSIKCNDTWSLVNLPHGKKAIDVKWVFKVKVNSQGEVTRHKARLVAKGFLQREGIDFDEMDVKCAFLNGPLEEEVYVKQPVGFEVDDERDKVYRLHKAL</sequence>
<feature type="non-terminal residue" evidence="2">
    <location>
        <position position="104"/>
    </location>
</feature>
<evidence type="ECO:0000313" key="3">
    <source>
        <dbReference type="Proteomes" id="UP000265520"/>
    </source>
</evidence>
<name>A0A392QHT7_9FABA</name>